<dbReference type="PANTHER" id="PTHR30346">
    <property type="entry name" value="TRANSCRIPTIONAL DUAL REGULATOR HCAR-RELATED"/>
    <property type="match status" value="1"/>
</dbReference>
<dbReference type="Pfam" id="PF00126">
    <property type="entry name" value="HTH_1"/>
    <property type="match status" value="1"/>
</dbReference>
<evidence type="ECO:0000313" key="7">
    <source>
        <dbReference type="Proteomes" id="UP000295151"/>
    </source>
</evidence>
<protein>
    <submittedName>
        <fullName evidence="6">DNA-binding transcriptional LysR family regulator</fullName>
    </submittedName>
</protein>
<comment type="caution">
    <text evidence="6">The sequence shown here is derived from an EMBL/GenBank/DDBJ whole genome shotgun (WGS) entry which is preliminary data.</text>
</comment>
<comment type="similarity">
    <text evidence="1">Belongs to the LysR transcriptional regulatory family.</text>
</comment>
<evidence type="ECO:0000259" key="5">
    <source>
        <dbReference type="PROSITE" id="PS50931"/>
    </source>
</evidence>
<sequence length="302" mass="32596">MECFVAVTAQRHFGRAAAELGISVSAVTKRIQRLEADLGVPLIERDSGGFMGLTAAGQRFVQVAPELLRAVQTARFAAAGEPDTTLRLAVPAGVGVVAPLLPAALASLELALRHTHPGVAVESVPTPFPRLKPELLSCAVDLVLTFGASAEPQVQSTRLSQIYRVGLVSGNHPLARRRTVPVEEFARLPMLLNPELPDDYMLPFVLADVRPLTKATLVPIDASNTAHVAQRILLGREVTVVPVALTANLPPELKRIGLTGVPPTYYYTHHRRDDLRPELRTAIELMADFTDSISRAALALDR</sequence>
<name>A0A4V3FKV4_9ACTN</name>
<dbReference type="GO" id="GO:0003700">
    <property type="term" value="F:DNA-binding transcription factor activity"/>
    <property type="evidence" value="ECO:0007669"/>
    <property type="project" value="InterPro"/>
</dbReference>
<dbReference type="EMBL" id="SOCE01000001">
    <property type="protein sequence ID" value="TDU91653.1"/>
    <property type="molecule type" value="Genomic_DNA"/>
</dbReference>
<keyword evidence="2" id="KW-0805">Transcription regulation</keyword>
<dbReference type="GO" id="GO:0003677">
    <property type="term" value="F:DNA binding"/>
    <property type="evidence" value="ECO:0007669"/>
    <property type="project" value="UniProtKB-KW"/>
</dbReference>
<keyword evidence="4" id="KW-0804">Transcription</keyword>
<feature type="domain" description="HTH lysR-type" evidence="5">
    <location>
        <begin position="1"/>
        <end position="53"/>
    </location>
</feature>
<accession>A0A4V3FKV4</accession>
<dbReference type="InterPro" id="IPR005119">
    <property type="entry name" value="LysR_subst-bd"/>
</dbReference>
<reference evidence="6 7" key="1">
    <citation type="submission" date="2019-03" db="EMBL/GenBank/DDBJ databases">
        <title>Genomic Encyclopedia of Type Strains, Phase III (KMG-III): the genomes of soil and plant-associated and newly described type strains.</title>
        <authorList>
            <person name="Whitman W."/>
        </authorList>
    </citation>
    <scope>NUCLEOTIDE SEQUENCE [LARGE SCALE GENOMIC DNA]</scope>
    <source>
        <strain evidence="6 7">VKM Ac-2575</strain>
    </source>
</reference>
<evidence type="ECO:0000256" key="4">
    <source>
        <dbReference type="ARBA" id="ARBA00023163"/>
    </source>
</evidence>
<dbReference type="Gene3D" id="3.40.190.10">
    <property type="entry name" value="Periplasmic binding protein-like II"/>
    <property type="match status" value="2"/>
</dbReference>
<dbReference type="AlphaFoldDB" id="A0A4V3FKV4"/>
<dbReference type="Proteomes" id="UP000295151">
    <property type="component" value="Unassembled WGS sequence"/>
</dbReference>
<gene>
    <name evidence="6" type="ORF">EV138_5264</name>
</gene>
<dbReference type="InterPro" id="IPR000847">
    <property type="entry name" value="LysR_HTH_N"/>
</dbReference>
<organism evidence="6 7">
    <name type="scientific">Kribbella voronezhensis</name>
    <dbReference type="NCBI Taxonomy" id="2512212"/>
    <lineage>
        <taxon>Bacteria</taxon>
        <taxon>Bacillati</taxon>
        <taxon>Actinomycetota</taxon>
        <taxon>Actinomycetes</taxon>
        <taxon>Propionibacteriales</taxon>
        <taxon>Kribbellaceae</taxon>
        <taxon>Kribbella</taxon>
    </lineage>
</organism>
<proteinExistence type="inferred from homology"/>
<dbReference type="InterPro" id="IPR036388">
    <property type="entry name" value="WH-like_DNA-bd_sf"/>
</dbReference>
<dbReference type="GO" id="GO:0032993">
    <property type="term" value="C:protein-DNA complex"/>
    <property type="evidence" value="ECO:0007669"/>
    <property type="project" value="TreeGrafter"/>
</dbReference>
<evidence type="ECO:0000313" key="6">
    <source>
        <dbReference type="EMBL" id="TDU91653.1"/>
    </source>
</evidence>
<keyword evidence="7" id="KW-1185">Reference proteome</keyword>
<evidence type="ECO:0000256" key="3">
    <source>
        <dbReference type="ARBA" id="ARBA00023125"/>
    </source>
</evidence>
<evidence type="ECO:0000256" key="2">
    <source>
        <dbReference type="ARBA" id="ARBA00023015"/>
    </source>
</evidence>
<dbReference type="PANTHER" id="PTHR30346:SF0">
    <property type="entry name" value="HCA OPERON TRANSCRIPTIONAL ACTIVATOR HCAR"/>
    <property type="match status" value="1"/>
</dbReference>
<dbReference type="InterPro" id="IPR036390">
    <property type="entry name" value="WH_DNA-bd_sf"/>
</dbReference>
<dbReference type="Pfam" id="PF03466">
    <property type="entry name" value="LysR_substrate"/>
    <property type="match status" value="1"/>
</dbReference>
<dbReference type="Gene3D" id="1.10.10.10">
    <property type="entry name" value="Winged helix-like DNA-binding domain superfamily/Winged helix DNA-binding domain"/>
    <property type="match status" value="1"/>
</dbReference>
<dbReference type="PROSITE" id="PS50931">
    <property type="entry name" value="HTH_LYSR"/>
    <property type="match status" value="1"/>
</dbReference>
<keyword evidence="3 6" id="KW-0238">DNA-binding</keyword>
<dbReference type="SUPFAM" id="SSF46785">
    <property type="entry name" value="Winged helix' DNA-binding domain"/>
    <property type="match status" value="1"/>
</dbReference>
<evidence type="ECO:0000256" key="1">
    <source>
        <dbReference type="ARBA" id="ARBA00009437"/>
    </source>
</evidence>
<dbReference type="SUPFAM" id="SSF53850">
    <property type="entry name" value="Periplasmic binding protein-like II"/>
    <property type="match status" value="1"/>
</dbReference>